<feature type="compositionally biased region" description="Basic and acidic residues" evidence="9">
    <location>
        <begin position="1"/>
        <end position="13"/>
    </location>
</feature>
<comment type="caution">
    <text evidence="11">The sequence shown here is derived from an EMBL/GenBank/DDBJ whole genome shotgun (WGS) entry which is preliminary data.</text>
</comment>
<dbReference type="PANTHER" id="PTHR23198">
    <property type="entry name" value="NUCLEOPORIN"/>
    <property type="match status" value="1"/>
</dbReference>
<dbReference type="Proteomes" id="UP000708148">
    <property type="component" value="Unassembled WGS sequence"/>
</dbReference>
<feature type="compositionally biased region" description="Basic and acidic residues" evidence="9">
    <location>
        <begin position="732"/>
        <end position="742"/>
    </location>
</feature>
<dbReference type="EMBL" id="CAJHUC010001145">
    <property type="protein sequence ID" value="CAD7699982.1"/>
    <property type="molecule type" value="Genomic_DNA"/>
</dbReference>
<evidence type="ECO:0000256" key="6">
    <source>
        <dbReference type="ARBA" id="ARBA00023010"/>
    </source>
</evidence>
<evidence type="ECO:0000313" key="12">
    <source>
        <dbReference type="Proteomes" id="UP000708148"/>
    </source>
</evidence>
<dbReference type="Gene3D" id="3.30.1610.10">
    <property type="entry name" value="Peptidase S59, nucleoporin"/>
    <property type="match status" value="1"/>
</dbReference>
<dbReference type="GO" id="GO:0051028">
    <property type="term" value="P:mRNA transport"/>
    <property type="evidence" value="ECO:0007669"/>
    <property type="project" value="UniProtKB-KW"/>
</dbReference>
<dbReference type="GO" id="GO:0006606">
    <property type="term" value="P:protein import into nucleus"/>
    <property type="evidence" value="ECO:0007669"/>
    <property type="project" value="TreeGrafter"/>
</dbReference>
<feature type="region of interest" description="Disordered" evidence="9">
    <location>
        <begin position="1"/>
        <end position="78"/>
    </location>
</feature>
<evidence type="ECO:0000313" key="11">
    <source>
        <dbReference type="EMBL" id="CAD7699982.1"/>
    </source>
</evidence>
<dbReference type="SUPFAM" id="SSF82215">
    <property type="entry name" value="C-terminal autoproteolytic domain of nucleoporin nup98"/>
    <property type="match status" value="1"/>
</dbReference>
<keyword evidence="5" id="KW-0653">Protein transport</keyword>
<evidence type="ECO:0000259" key="10">
    <source>
        <dbReference type="PROSITE" id="PS51434"/>
    </source>
</evidence>
<dbReference type="Pfam" id="PF04096">
    <property type="entry name" value="Nucleoporin2"/>
    <property type="match status" value="1"/>
</dbReference>
<dbReference type="InterPro" id="IPR036903">
    <property type="entry name" value="Nup98_auto-Pept-S59_dom_sf"/>
</dbReference>
<name>A0A8S1IYX8_9CHLO</name>
<evidence type="ECO:0000256" key="8">
    <source>
        <dbReference type="ARBA" id="ARBA00023242"/>
    </source>
</evidence>
<feature type="region of interest" description="Disordered" evidence="9">
    <location>
        <begin position="200"/>
        <end position="240"/>
    </location>
</feature>
<gene>
    <name evidence="11" type="ORF">OSTQU699_LOCUS5341</name>
</gene>
<evidence type="ECO:0000256" key="9">
    <source>
        <dbReference type="SAM" id="MobiDB-lite"/>
    </source>
</evidence>
<dbReference type="InterPro" id="IPR037665">
    <property type="entry name" value="Nucleoporin_S59-like"/>
</dbReference>
<keyword evidence="12" id="KW-1185">Reference proteome</keyword>
<feature type="compositionally biased region" description="Low complexity" evidence="9">
    <location>
        <begin position="637"/>
        <end position="647"/>
    </location>
</feature>
<dbReference type="GO" id="GO:0006405">
    <property type="term" value="P:RNA export from nucleus"/>
    <property type="evidence" value="ECO:0007669"/>
    <property type="project" value="TreeGrafter"/>
</dbReference>
<feature type="domain" description="Peptidase S59" evidence="10">
    <location>
        <begin position="769"/>
        <end position="912"/>
    </location>
</feature>
<feature type="region of interest" description="Disordered" evidence="9">
    <location>
        <begin position="378"/>
        <end position="400"/>
    </location>
</feature>
<dbReference type="InterPro" id="IPR007230">
    <property type="entry name" value="Nup98_auto-Pept-S59_dom"/>
</dbReference>
<organism evidence="11 12">
    <name type="scientific">Ostreobium quekettii</name>
    <dbReference type="NCBI Taxonomy" id="121088"/>
    <lineage>
        <taxon>Eukaryota</taxon>
        <taxon>Viridiplantae</taxon>
        <taxon>Chlorophyta</taxon>
        <taxon>core chlorophytes</taxon>
        <taxon>Ulvophyceae</taxon>
        <taxon>TCBD clade</taxon>
        <taxon>Bryopsidales</taxon>
        <taxon>Ostreobineae</taxon>
        <taxon>Ostreobiaceae</taxon>
        <taxon>Ostreobium</taxon>
    </lineage>
</organism>
<feature type="compositionally biased region" description="Basic residues" evidence="9">
    <location>
        <begin position="648"/>
        <end position="658"/>
    </location>
</feature>
<evidence type="ECO:0000256" key="5">
    <source>
        <dbReference type="ARBA" id="ARBA00022927"/>
    </source>
</evidence>
<comment type="subcellular location">
    <subcellularLocation>
        <location evidence="1">Nucleus</location>
        <location evidence="1">Nuclear pore complex</location>
    </subcellularLocation>
</comment>
<keyword evidence="3" id="KW-0813">Transport</keyword>
<evidence type="ECO:0000256" key="2">
    <source>
        <dbReference type="ARBA" id="ARBA00008926"/>
    </source>
</evidence>
<dbReference type="GO" id="GO:0044614">
    <property type="term" value="C:nuclear pore cytoplasmic filaments"/>
    <property type="evidence" value="ECO:0007669"/>
    <property type="project" value="TreeGrafter"/>
</dbReference>
<dbReference type="AlphaFoldDB" id="A0A8S1IYX8"/>
<feature type="region of interest" description="Disordered" evidence="9">
    <location>
        <begin position="281"/>
        <end position="309"/>
    </location>
</feature>
<dbReference type="GO" id="GO:0017056">
    <property type="term" value="F:structural constituent of nuclear pore"/>
    <property type="evidence" value="ECO:0007669"/>
    <property type="project" value="InterPro"/>
</dbReference>
<dbReference type="GO" id="GO:0008139">
    <property type="term" value="F:nuclear localization sequence binding"/>
    <property type="evidence" value="ECO:0007669"/>
    <property type="project" value="TreeGrafter"/>
</dbReference>
<dbReference type="PANTHER" id="PTHR23198:SF6">
    <property type="entry name" value="NUCLEAR PORE COMPLEX PROTEIN NUP98-NUP96"/>
    <property type="match status" value="1"/>
</dbReference>
<keyword evidence="7" id="KW-0906">Nuclear pore complex</keyword>
<dbReference type="GO" id="GO:0003723">
    <property type="term" value="F:RNA binding"/>
    <property type="evidence" value="ECO:0007669"/>
    <property type="project" value="TreeGrafter"/>
</dbReference>
<proteinExistence type="inferred from homology"/>
<dbReference type="PROSITE" id="PS51434">
    <property type="entry name" value="NUP_C"/>
    <property type="match status" value="1"/>
</dbReference>
<evidence type="ECO:0000256" key="3">
    <source>
        <dbReference type="ARBA" id="ARBA00022448"/>
    </source>
</evidence>
<evidence type="ECO:0000256" key="1">
    <source>
        <dbReference type="ARBA" id="ARBA00004567"/>
    </source>
</evidence>
<accession>A0A8S1IYX8</accession>
<feature type="region of interest" description="Disordered" evidence="9">
    <location>
        <begin position="634"/>
        <end position="662"/>
    </location>
</feature>
<feature type="region of interest" description="Disordered" evidence="9">
    <location>
        <begin position="711"/>
        <end position="755"/>
    </location>
</feature>
<sequence>MRSAGLREADMRHGHISMTAPLPNPKSPISRPTPTPDGTNATPLTARHRPHSTQSVQKRPGGVSTYAASPPGPHTPPGPFARLHCAPPATNVLGAGPAPACVANIVMGFGTGFGSTQTGFGFGPGGIGQQGGFGGLSTPAFGGGGATATGGGMFGGLGVSTGMGSASGLFSANPSSSVFGQQSGPSTAFGSQSVTPAFGSSMPGTGAFGQTTFSSQPTSTGGSAFPLPQRPKGTGRTPFVPKVFVEPDGTGKKPNMCTWHHVSFGDAYKGVPQELLRYEDYQQGNTGGGGLTQGQGAQSTFSPGGLSSQPSLFGGQAGLAVSTAPQSSAGFGLFGGASTSSGVSSGGGLFGGGTGSVSSQPGSSWSFGVSTQPSTSASLFSGFGPKQPAQPSQSLTSGVSSGSSLFGNSSTFSTSGPLFGGTSSSVISTAAPSIFGASSGHSSTLSFGVWNTTTGTGSSLSGFPGFSKMATSVGNPAPVNTGFNFSATSTPQGSQPSLFATAPAQNQPPFSLGASSQALSTPSSLFQPTLGQAGAGSSWMIGSGSGTGCTSSSSQAGTGLFGGAGQTAAQSQRQSIFPQGPTGVPTSPHQMPYGQNPLPQLPDPVGWTGSRMTSNPAGSQVIIVNAAPKQRYPARQLPLSIPPASSRRSLRRSSRSHSRLLSDSDSLFSDQLWRGTASPPRGMDEPLFKREDVKENLGSWDIKACLERTGSSPALLMPGGKGAGGEEANDGSAKETSEEPLRLKNTAISDGESNLSKEDISRLLPAVPQPEYYTRPDLRGLSNMLHADRHALKQVHGLTVGRTGYGELKFLEPVNVEGLNVCDVVSITRGMVSLYEKSPKRDVPVPGQGLNQPAEVKLLDIFKTDKRGEVLDDQASKMAFKNSLKKYCKRVDATFVSYDMEDGTWIFRVNNLV</sequence>
<keyword evidence="8" id="KW-0539">Nucleus</keyword>
<protein>
    <recommendedName>
        <fullName evidence="10">Peptidase S59 domain-containing protein</fullName>
    </recommendedName>
</protein>
<evidence type="ECO:0000256" key="4">
    <source>
        <dbReference type="ARBA" id="ARBA00022816"/>
    </source>
</evidence>
<keyword evidence="6" id="KW-0811">Translocation</keyword>
<reference evidence="11" key="1">
    <citation type="submission" date="2020-12" db="EMBL/GenBank/DDBJ databases">
        <authorList>
            <person name="Iha C."/>
        </authorList>
    </citation>
    <scope>NUCLEOTIDE SEQUENCE</scope>
</reference>
<dbReference type="GO" id="GO:0034398">
    <property type="term" value="P:telomere tethering at nuclear periphery"/>
    <property type="evidence" value="ECO:0007669"/>
    <property type="project" value="TreeGrafter"/>
</dbReference>
<keyword evidence="4" id="KW-0509">mRNA transport</keyword>
<dbReference type="OrthoDB" id="3797628at2759"/>
<evidence type="ECO:0000256" key="7">
    <source>
        <dbReference type="ARBA" id="ARBA00023132"/>
    </source>
</evidence>
<feature type="compositionally biased region" description="Pro residues" evidence="9">
    <location>
        <begin position="22"/>
        <end position="35"/>
    </location>
</feature>
<feature type="compositionally biased region" description="Polar residues" evidence="9">
    <location>
        <begin position="208"/>
        <end position="222"/>
    </location>
</feature>
<dbReference type="GO" id="GO:0000973">
    <property type="term" value="P:post-transcriptional tethering of RNA polymerase II gene DNA at nuclear periphery"/>
    <property type="evidence" value="ECO:0007669"/>
    <property type="project" value="TreeGrafter"/>
</dbReference>
<comment type="similarity">
    <text evidence="2">Belongs to the nucleoporin GLFG family.</text>
</comment>